<dbReference type="InterPro" id="IPR049625">
    <property type="entry name" value="Glyco_transf_61_cat"/>
</dbReference>
<evidence type="ECO:0000256" key="10">
    <source>
        <dbReference type="ARBA" id="ARBA00049432"/>
    </source>
</evidence>
<evidence type="ECO:0000256" key="7">
    <source>
        <dbReference type="ARBA" id="ARBA00040944"/>
    </source>
</evidence>
<name>A0ABD0LKL1_9CAEN</name>
<evidence type="ECO:0000256" key="1">
    <source>
        <dbReference type="ARBA" id="ARBA00011970"/>
    </source>
</evidence>
<evidence type="ECO:0000256" key="2">
    <source>
        <dbReference type="ARBA" id="ARBA00022676"/>
    </source>
</evidence>
<proteinExistence type="predicted"/>
<dbReference type="PANTHER" id="PTHR20961">
    <property type="entry name" value="GLYCOSYLTRANSFERASE"/>
    <property type="match status" value="1"/>
</dbReference>
<accession>A0ABD0LKL1</accession>
<keyword evidence="4" id="KW-0732">Signal</keyword>
<evidence type="ECO:0000256" key="4">
    <source>
        <dbReference type="ARBA" id="ARBA00022729"/>
    </source>
</evidence>
<comment type="catalytic activity">
    <reaction evidence="10">
        <text>L-threonyl-[protein] + UDP-N-acetyl-alpha-D-glucosamine = 3-O-(N-acetyl-beta-D-glucosaminyl)-L-threonyl-[protein] + UDP + H(+)</text>
        <dbReference type="Rhea" id="RHEA:48908"/>
        <dbReference type="Rhea" id="RHEA-COMP:11060"/>
        <dbReference type="Rhea" id="RHEA-COMP:12252"/>
        <dbReference type="ChEBI" id="CHEBI:15378"/>
        <dbReference type="ChEBI" id="CHEBI:30013"/>
        <dbReference type="ChEBI" id="CHEBI:57705"/>
        <dbReference type="ChEBI" id="CHEBI:58223"/>
        <dbReference type="ChEBI" id="CHEBI:90840"/>
        <dbReference type="EC" id="2.4.1.255"/>
    </reaction>
</comment>
<dbReference type="EC" id="2.4.1.255" evidence="1"/>
<organism evidence="12 13">
    <name type="scientific">Batillaria attramentaria</name>
    <dbReference type="NCBI Taxonomy" id="370345"/>
    <lineage>
        <taxon>Eukaryota</taxon>
        <taxon>Metazoa</taxon>
        <taxon>Spiralia</taxon>
        <taxon>Lophotrochozoa</taxon>
        <taxon>Mollusca</taxon>
        <taxon>Gastropoda</taxon>
        <taxon>Caenogastropoda</taxon>
        <taxon>Sorbeoconcha</taxon>
        <taxon>Cerithioidea</taxon>
        <taxon>Batillariidae</taxon>
        <taxon>Batillaria</taxon>
    </lineage>
</organism>
<feature type="non-terminal residue" evidence="12">
    <location>
        <position position="1"/>
    </location>
</feature>
<gene>
    <name evidence="12" type="ORF">BaRGS_00008806</name>
</gene>
<dbReference type="Pfam" id="PF04577">
    <property type="entry name" value="Glyco_transf_61"/>
    <property type="match status" value="1"/>
</dbReference>
<evidence type="ECO:0000256" key="6">
    <source>
        <dbReference type="ARBA" id="ARBA00023180"/>
    </source>
</evidence>
<reference evidence="12 13" key="1">
    <citation type="journal article" date="2023" name="Sci. Data">
        <title>Genome assembly of the Korean intertidal mud-creeper Batillaria attramentaria.</title>
        <authorList>
            <person name="Patra A.K."/>
            <person name="Ho P.T."/>
            <person name="Jun S."/>
            <person name="Lee S.J."/>
            <person name="Kim Y."/>
            <person name="Won Y.J."/>
        </authorList>
    </citation>
    <scope>NUCLEOTIDE SEQUENCE [LARGE SCALE GENOMIC DNA]</scope>
    <source>
        <strain evidence="12">Wonlab-2016</strain>
    </source>
</reference>
<comment type="catalytic activity">
    <reaction evidence="9">
        <text>L-seryl-[protein] + UDP-N-acetyl-alpha-D-glucosamine = 3-O-(N-acetyl-beta-D-glucosaminyl)-L-seryl-[protein] + UDP + H(+)</text>
        <dbReference type="Rhea" id="RHEA:48904"/>
        <dbReference type="Rhea" id="RHEA-COMP:9863"/>
        <dbReference type="Rhea" id="RHEA-COMP:12251"/>
        <dbReference type="ChEBI" id="CHEBI:15378"/>
        <dbReference type="ChEBI" id="CHEBI:29999"/>
        <dbReference type="ChEBI" id="CHEBI:57705"/>
        <dbReference type="ChEBI" id="CHEBI:58223"/>
        <dbReference type="ChEBI" id="CHEBI:90838"/>
        <dbReference type="EC" id="2.4.1.255"/>
    </reaction>
</comment>
<evidence type="ECO:0000313" key="13">
    <source>
        <dbReference type="Proteomes" id="UP001519460"/>
    </source>
</evidence>
<keyword evidence="13" id="KW-1185">Reference proteome</keyword>
<keyword evidence="3" id="KW-0808">Transferase</keyword>
<keyword evidence="5" id="KW-0256">Endoplasmic reticulum</keyword>
<dbReference type="InterPro" id="IPR007657">
    <property type="entry name" value="Glycosyltransferase_61"/>
</dbReference>
<evidence type="ECO:0000256" key="5">
    <source>
        <dbReference type="ARBA" id="ARBA00022824"/>
    </source>
</evidence>
<evidence type="ECO:0000313" key="12">
    <source>
        <dbReference type="EMBL" id="KAK7499958.1"/>
    </source>
</evidence>
<keyword evidence="6" id="KW-0325">Glycoprotein</keyword>
<dbReference type="GO" id="GO:0097363">
    <property type="term" value="F:protein O-acetylglucosaminyltransferase activity"/>
    <property type="evidence" value="ECO:0007669"/>
    <property type="project" value="UniProtKB-EC"/>
</dbReference>
<dbReference type="Proteomes" id="UP001519460">
    <property type="component" value="Unassembled WGS sequence"/>
</dbReference>
<keyword evidence="2" id="KW-0328">Glycosyltransferase</keyword>
<dbReference type="PANTHER" id="PTHR20961:SF148">
    <property type="entry name" value="EGF DOMAIN-SPECIFIC O-LINKED N-ACETYLGLUCOSAMINE TRANSFERASE"/>
    <property type="match status" value="1"/>
</dbReference>
<dbReference type="EMBL" id="JACVVK020000040">
    <property type="protein sequence ID" value="KAK7499958.1"/>
    <property type="molecule type" value="Genomic_DNA"/>
</dbReference>
<evidence type="ECO:0000259" key="11">
    <source>
        <dbReference type="Pfam" id="PF04577"/>
    </source>
</evidence>
<evidence type="ECO:0000256" key="8">
    <source>
        <dbReference type="ARBA" id="ARBA00042574"/>
    </source>
</evidence>
<dbReference type="AlphaFoldDB" id="A0ABD0LKL1"/>
<evidence type="ECO:0000256" key="9">
    <source>
        <dbReference type="ARBA" id="ARBA00048317"/>
    </source>
</evidence>
<evidence type="ECO:0000256" key="3">
    <source>
        <dbReference type="ARBA" id="ARBA00022679"/>
    </source>
</evidence>
<sequence>GDSSLRCSDHLRYCKAKNIYIDFSTAGLSNSREKWRQDVIGPGQIGGHCVLNKDALQSQLDEKGALQSWAAEMEHYTSLPFRPIADQKCDVVISEPAYLIKLDGLNMYHHFCDYVNLYVSQHVNNSFSRDVKIIIWRTVCFKDAVFSVLPRAKWGLYFNMPLEHKIRVTFLARSTSFRKVRNQNKLLETLYKESEFKLSMPFVEQLEFTHNSDIFIGMHGAGLTHLLFLPDWAAIFELYNCEDNNCYYDLAQLRGIKYITWEKEEKLVQADEGIRRNSSDRAKFTNYSFDVEEFMRLVRKAADHVRHHPSFIAARQRKFSRKEHQVTYPQEEL</sequence>
<protein>
    <recommendedName>
        <fullName evidence="7">EGF domain-specific O-linked N-acetylglucosamine transferase</fullName>
        <ecNumber evidence="1">2.4.1.255</ecNumber>
    </recommendedName>
    <alternativeName>
        <fullName evidence="8">Extracellular O-linked N-acetylglucosamine transferase</fullName>
    </alternativeName>
</protein>
<comment type="caution">
    <text evidence="12">The sequence shown here is derived from an EMBL/GenBank/DDBJ whole genome shotgun (WGS) entry which is preliminary data.</text>
</comment>
<feature type="domain" description="Glycosyltransferase 61 catalytic" evidence="11">
    <location>
        <begin position="157"/>
        <end position="235"/>
    </location>
</feature>